<comment type="similarity">
    <text evidence="2">Belongs to the bacterial solute-binding protein 2 family.</text>
</comment>
<keyword evidence="3" id="KW-0732">Signal</keyword>
<dbReference type="Pfam" id="PF13407">
    <property type="entry name" value="Peripla_BP_4"/>
    <property type="match status" value="1"/>
</dbReference>
<dbReference type="InterPro" id="IPR028082">
    <property type="entry name" value="Peripla_BP_I"/>
</dbReference>
<evidence type="ECO:0000256" key="4">
    <source>
        <dbReference type="SAM" id="Phobius"/>
    </source>
</evidence>
<dbReference type="Gene3D" id="3.40.50.2300">
    <property type="match status" value="2"/>
</dbReference>
<dbReference type="AlphaFoldDB" id="A0A1M5X6I4"/>
<dbReference type="Proteomes" id="UP000184447">
    <property type="component" value="Unassembled WGS sequence"/>
</dbReference>
<feature type="transmembrane region" description="Helical" evidence="4">
    <location>
        <begin position="5"/>
        <end position="26"/>
    </location>
</feature>
<evidence type="ECO:0000313" key="6">
    <source>
        <dbReference type="EMBL" id="SHH95450.1"/>
    </source>
</evidence>
<comment type="subcellular location">
    <subcellularLocation>
        <location evidence="1">Cell envelope</location>
    </subcellularLocation>
</comment>
<organism evidence="6 7">
    <name type="scientific">Clostridium grantii DSM 8605</name>
    <dbReference type="NCBI Taxonomy" id="1121316"/>
    <lineage>
        <taxon>Bacteria</taxon>
        <taxon>Bacillati</taxon>
        <taxon>Bacillota</taxon>
        <taxon>Clostridia</taxon>
        <taxon>Eubacteriales</taxon>
        <taxon>Clostridiaceae</taxon>
        <taxon>Clostridium</taxon>
    </lineage>
</organism>
<dbReference type="GO" id="GO:0030313">
    <property type="term" value="C:cell envelope"/>
    <property type="evidence" value="ECO:0007669"/>
    <property type="project" value="UniProtKB-SubCell"/>
</dbReference>
<sequence>MRKRLINIITFILVVILTGIGVASIFNSAKLSRDTITNLNFTKENPPLYHFMVIVDGADESYVEKFKKGITEACLDNSVAFEFWDFKGDGKEDKILRQFDIAIESKVDGIIIQPFEDDRFDEILKKANDRNIPTITIDIDIPTKEKVSFISFNRYQISTEIGKLLNSELNEKSIETGTIVVIQNDQNYNYDEVIALNEQLDDKYIIKAEELNYSGENALNAGGLTRNIIDKYEDLVGIICSSGEETLGAIQALKDTNKINDVVVFGFDNSKEILDYIDREVILATIVAQNEKLGYEAIDNMVKHNKGEFVSMYNDISIEIITKENLKDYILESGEKNDN</sequence>
<evidence type="ECO:0000313" key="7">
    <source>
        <dbReference type="Proteomes" id="UP000184447"/>
    </source>
</evidence>
<dbReference type="GO" id="GO:0030246">
    <property type="term" value="F:carbohydrate binding"/>
    <property type="evidence" value="ECO:0007669"/>
    <property type="project" value="UniProtKB-ARBA"/>
</dbReference>
<gene>
    <name evidence="6" type="ORF">SAMN02745207_03395</name>
</gene>
<name>A0A1M5X6I4_9CLOT</name>
<reference evidence="6 7" key="1">
    <citation type="submission" date="2016-11" db="EMBL/GenBank/DDBJ databases">
        <authorList>
            <person name="Jaros S."/>
            <person name="Januszkiewicz K."/>
            <person name="Wedrychowicz H."/>
        </authorList>
    </citation>
    <scope>NUCLEOTIDE SEQUENCE [LARGE SCALE GENOMIC DNA]</scope>
    <source>
        <strain evidence="6 7">DSM 8605</strain>
    </source>
</reference>
<protein>
    <submittedName>
        <fullName evidence="6">Substrate-binding protein domain-containing protein</fullName>
    </submittedName>
</protein>
<evidence type="ECO:0000259" key="5">
    <source>
        <dbReference type="Pfam" id="PF13407"/>
    </source>
</evidence>
<keyword evidence="4" id="KW-0472">Membrane</keyword>
<dbReference type="PANTHER" id="PTHR46847">
    <property type="entry name" value="D-ALLOSE-BINDING PERIPLASMIC PROTEIN-RELATED"/>
    <property type="match status" value="1"/>
</dbReference>
<dbReference type="SUPFAM" id="SSF53822">
    <property type="entry name" value="Periplasmic binding protein-like I"/>
    <property type="match status" value="1"/>
</dbReference>
<dbReference type="EMBL" id="FQXM01000024">
    <property type="protein sequence ID" value="SHH95450.1"/>
    <property type="molecule type" value="Genomic_DNA"/>
</dbReference>
<keyword evidence="7" id="KW-1185">Reference proteome</keyword>
<accession>A0A1M5X6I4</accession>
<feature type="domain" description="Periplasmic binding protein" evidence="5">
    <location>
        <begin position="52"/>
        <end position="308"/>
    </location>
</feature>
<dbReference type="CDD" id="cd01536">
    <property type="entry name" value="PBP1_ABC_sugar_binding-like"/>
    <property type="match status" value="1"/>
</dbReference>
<keyword evidence="4" id="KW-0812">Transmembrane</keyword>
<dbReference type="OrthoDB" id="9769193at2"/>
<evidence type="ECO:0000256" key="1">
    <source>
        <dbReference type="ARBA" id="ARBA00004196"/>
    </source>
</evidence>
<dbReference type="InterPro" id="IPR025997">
    <property type="entry name" value="SBP_2_dom"/>
</dbReference>
<keyword evidence="4" id="KW-1133">Transmembrane helix</keyword>
<dbReference type="STRING" id="1121316.SAMN02745207_03395"/>
<evidence type="ECO:0000256" key="3">
    <source>
        <dbReference type="ARBA" id="ARBA00022729"/>
    </source>
</evidence>
<proteinExistence type="inferred from homology"/>
<dbReference type="RefSeq" id="WP_073339825.1">
    <property type="nucleotide sequence ID" value="NZ_FQXM01000024.1"/>
</dbReference>
<dbReference type="PANTHER" id="PTHR46847:SF1">
    <property type="entry name" value="D-ALLOSE-BINDING PERIPLASMIC PROTEIN-RELATED"/>
    <property type="match status" value="1"/>
</dbReference>
<evidence type="ECO:0000256" key="2">
    <source>
        <dbReference type="ARBA" id="ARBA00007639"/>
    </source>
</evidence>